<dbReference type="PROSITE" id="PS51273">
    <property type="entry name" value="GATASE_TYPE_1"/>
    <property type="match status" value="1"/>
</dbReference>
<dbReference type="Gene3D" id="3.40.50.880">
    <property type="match status" value="1"/>
</dbReference>
<dbReference type="GO" id="GO:0016757">
    <property type="term" value="F:glycosyltransferase activity"/>
    <property type="evidence" value="ECO:0007669"/>
    <property type="project" value="UniProtKB-KW"/>
</dbReference>
<evidence type="ECO:0000313" key="1">
    <source>
        <dbReference type="EMBL" id="PKH47807.1"/>
    </source>
</evidence>
<dbReference type="SUPFAM" id="SSF52317">
    <property type="entry name" value="Class I glutamine amidotransferase-like"/>
    <property type="match status" value="1"/>
</dbReference>
<dbReference type="EC" id="2.4.2.-" evidence="1"/>
<dbReference type="EMBL" id="PHFD01000076">
    <property type="protein sequence ID" value="PKH47807.1"/>
    <property type="molecule type" value="Genomic_DNA"/>
</dbReference>
<dbReference type="Proteomes" id="UP000233649">
    <property type="component" value="Unassembled WGS sequence"/>
</dbReference>
<comment type="caution">
    <text evidence="1">The sequence shown here is derived from an EMBL/GenBank/DDBJ whole genome shotgun (WGS) entry which is preliminary data.</text>
</comment>
<keyword evidence="1" id="KW-0328">Glycosyltransferase</keyword>
<sequence>MIALVDYGGGNLKSVANAIHALGYEFTLTSDPKEILSAQ</sequence>
<protein>
    <submittedName>
        <fullName evidence="1">Imidazole glycerol phosphate synthase subunit HisH</fullName>
        <ecNumber evidence="1">2.4.2.-</ecNumber>
    </submittedName>
</protein>
<evidence type="ECO:0000313" key="2">
    <source>
        <dbReference type="Proteomes" id="UP000233649"/>
    </source>
</evidence>
<name>A0A2J1E043_9CHLR</name>
<reference evidence="1 2" key="1">
    <citation type="journal article" date="2017" name="FEMS Microbiol. Ecol.">
        <title>Reconstructed genomes of novel Dehalococcoides mccartyi strains from 1,2,3,4-tetrachlorodibenzo-p-dioxin-dechlorinating enrichment cultures reveal divergent reductive dehalogenase gene profiles.</title>
        <authorList>
            <person name="Dam H.T."/>
            <person name="Vollmers J."/>
            <person name="Kaster A.K."/>
            <person name="Haggblom M.M."/>
        </authorList>
    </citation>
    <scope>NUCLEOTIDE SEQUENCE [LARGE SCALE GENOMIC DNA]</scope>
    <source>
        <strain evidence="1 2">H1-3-2.001</strain>
    </source>
</reference>
<organism evidence="1 2">
    <name type="scientific">Dehalococcoides mccartyi</name>
    <dbReference type="NCBI Taxonomy" id="61435"/>
    <lineage>
        <taxon>Bacteria</taxon>
        <taxon>Bacillati</taxon>
        <taxon>Chloroflexota</taxon>
        <taxon>Dehalococcoidia</taxon>
        <taxon>Dehalococcoidales</taxon>
        <taxon>Dehalococcoidaceae</taxon>
        <taxon>Dehalococcoides</taxon>
    </lineage>
</organism>
<dbReference type="AlphaFoldDB" id="A0A2J1E043"/>
<gene>
    <name evidence="1" type="ORF">CVH13_00224</name>
</gene>
<accession>A0A2J1E043</accession>
<proteinExistence type="predicted"/>
<feature type="non-terminal residue" evidence="1">
    <location>
        <position position="39"/>
    </location>
</feature>
<keyword evidence="1" id="KW-0808">Transferase</keyword>
<dbReference type="InterPro" id="IPR029062">
    <property type="entry name" value="Class_I_gatase-like"/>
</dbReference>